<sequence>MMNLVQRLRQPCQCCTNVVRLNEWPYASLYDFEEAANKGCPRCSIIVAGIGEFSRRWSGLPSREVRVSIPGEYEGGNLREIWVRWPNKAKAESWEPDERWKKFDLQMYFTEGNEPLFPDMLPRPSVPVSSDSDSCFETIKSWIRTCVKHHQLCGATSSEGSFLPTRLVDVTPDDCDEEIRLVSTKTISKSTKYAALSHSWGLKQQRIKPIPKTTTKTQKTRLRGIPFGELTKTFQDAVTAARHLGLRYIWIDALCILQDDDDDFAEQASQMAKIYGQAHLVISALRAATGDVGIFHRRHKPKKITHSSRRGPSLTAYVRPVLTHDDFITGEPRNFKSSPLFARAWCFQERLLARRVVHFSEHEIVWECNEALDCECRAIRPDALAETNGNFKRRQAVTLRNKKQEPRLKAWYDVIRAYSARTLTVESDRLPALSGFAQLVNSPELGKYHAGLWEGQMPAALLWRPLRALPEAPDGRVERPADYRAPTWAWPAVVAVIEGYVRYMPDSDIVARVVKVKCTPSTSDPFGQVKSGYIVLEAPVVDLRLARTKEKDSWPHLYDLEKDGETSRFQADVSLKKNSSDHVRYGTRLRCVLIERSHTQHRTASIVVRQEQDSETDDVHWYRVGWFNCPLQWTGEARRKRIKIL</sequence>
<dbReference type="EMBL" id="JAPDRN010000001">
    <property type="protein sequence ID" value="KAJ9647490.1"/>
    <property type="molecule type" value="Genomic_DNA"/>
</dbReference>
<reference evidence="2" key="1">
    <citation type="submission" date="2022-10" db="EMBL/GenBank/DDBJ databases">
        <title>Culturing micro-colonial fungi from biological soil crusts in the Mojave desert and describing Neophaeococcomyces mojavensis, and introducing the new genera and species Taxawa tesnikishii.</title>
        <authorList>
            <person name="Kurbessoian T."/>
            <person name="Stajich J.E."/>
        </authorList>
    </citation>
    <scope>NUCLEOTIDE SEQUENCE</scope>
    <source>
        <strain evidence="2">TK_35</strain>
    </source>
</reference>
<dbReference type="InterPro" id="IPR010730">
    <property type="entry name" value="HET"/>
</dbReference>
<accession>A0AA38YFM7</accession>
<gene>
    <name evidence="2" type="ORF">H2204_000119</name>
</gene>
<evidence type="ECO:0000259" key="1">
    <source>
        <dbReference type="Pfam" id="PF06985"/>
    </source>
</evidence>
<organism evidence="2 3">
    <name type="scientific">Knufia peltigerae</name>
    <dbReference type="NCBI Taxonomy" id="1002370"/>
    <lineage>
        <taxon>Eukaryota</taxon>
        <taxon>Fungi</taxon>
        <taxon>Dikarya</taxon>
        <taxon>Ascomycota</taxon>
        <taxon>Pezizomycotina</taxon>
        <taxon>Eurotiomycetes</taxon>
        <taxon>Chaetothyriomycetidae</taxon>
        <taxon>Chaetothyriales</taxon>
        <taxon>Trichomeriaceae</taxon>
        <taxon>Knufia</taxon>
    </lineage>
</organism>
<protein>
    <recommendedName>
        <fullName evidence="1">Heterokaryon incompatibility domain-containing protein</fullName>
    </recommendedName>
</protein>
<dbReference type="PANTHER" id="PTHR33112">
    <property type="entry name" value="DOMAIN PROTEIN, PUTATIVE-RELATED"/>
    <property type="match status" value="1"/>
</dbReference>
<dbReference type="Pfam" id="PF06985">
    <property type="entry name" value="HET"/>
    <property type="match status" value="1"/>
</dbReference>
<feature type="domain" description="Heterokaryon incompatibility" evidence="1">
    <location>
        <begin position="193"/>
        <end position="349"/>
    </location>
</feature>
<comment type="caution">
    <text evidence="2">The sequence shown here is derived from an EMBL/GenBank/DDBJ whole genome shotgun (WGS) entry which is preliminary data.</text>
</comment>
<dbReference type="PANTHER" id="PTHR33112:SF16">
    <property type="entry name" value="HETEROKARYON INCOMPATIBILITY DOMAIN-CONTAINING PROTEIN"/>
    <property type="match status" value="1"/>
</dbReference>
<evidence type="ECO:0000313" key="2">
    <source>
        <dbReference type="EMBL" id="KAJ9647490.1"/>
    </source>
</evidence>
<proteinExistence type="predicted"/>
<keyword evidence="3" id="KW-1185">Reference proteome</keyword>
<name>A0AA38YFM7_9EURO</name>
<dbReference type="AlphaFoldDB" id="A0AA38YFM7"/>
<dbReference type="Proteomes" id="UP001172681">
    <property type="component" value="Unassembled WGS sequence"/>
</dbReference>
<evidence type="ECO:0000313" key="3">
    <source>
        <dbReference type="Proteomes" id="UP001172681"/>
    </source>
</evidence>